<dbReference type="Gene3D" id="3.40.50.1360">
    <property type="match status" value="1"/>
</dbReference>
<dbReference type="Pfam" id="PF01182">
    <property type="entry name" value="Glucosamine_iso"/>
    <property type="match status" value="1"/>
</dbReference>
<dbReference type="PANTHER" id="PTHR11054">
    <property type="entry name" value="6-PHOSPHOGLUCONOLACTONASE"/>
    <property type="match status" value="1"/>
</dbReference>
<dbReference type="NCBIfam" id="TIGR01198">
    <property type="entry name" value="pgl"/>
    <property type="match status" value="1"/>
</dbReference>
<evidence type="ECO:0000256" key="1">
    <source>
        <dbReference type="ARBA" id="ARBA00010662"/>
    </source>
</evidence>
<dbReference type="InterPro" id="IPR039104">
    <property type="entry name" value="6PGL"/>
</dbReference>
<evidence type="ECO:0000259" key="2">
    <source>
        <dbReference type="Pfam" id="PF01182"/>
    </source>
</evidence>
<dbReference type="GO" id="GO:0017057">
    <property type="term" value="F:6-phosphogluconolactonase activity"/>
    <property type="evidence" value="ECO:0007669"/>
    <property type="project" value="UniProtKB-EC"/>
</dbReference>
<organism evidence="3">
    <name type="scientific">termite gut metagenome</name>
    <dbReference type="NCBI Taxonomy" id="433724"/>
    <lineage>
        <taxon>unclassified sequences</taxon>
        <taxon>metagenomes</taxon>
        <taxon>organismal metagenomes</taxon>
    </lineage>
</organism>
<name>A0A5J4QK78_9ZZZZ</name>
<dbReference type="InterPro" id="IPR005900">
    <property type="entry name" value="6-phosphogluconolactonase_DevB"/>
</dbReference>
<dbReference type="PANTHER" id="PTHR11054:SF0">
    <property type="entry name" value="6-PHOSPHOGLUCONOLACTONASE"/>
    <property type="match status" value="1"/>
</dbReference>
<dbReference type="GO" id="GO:0005975">
    <property type="term" value="P:carbohydrate metabolic process"/>
    <property type="evidence" value="ECO:0007669"/>
    <property type="project" value="InterPro"/>
</dbReference>
<dbReference type="EMBL" id="SNRY01003202">
    <property type="protein sequence ID" value="KAA6321835.1"/>
    <property type="molecule type" value="Genomic_DNA"/>
</dbReference>
<comment type="similarity">
    <text evidence="1">Belongs to the glucosamine/galactosamine-6-phosphate isomerase family. 6-phosphogluconolactonase subfamily.</text>
</comment>
<gene>
    <name evidence="3" type="ORF">EZS27_028558</name>
</gene>
<proteinExistence type="inferred from homology"/>
<reference evidence="3" key="1">
    <citation type="submission" date="2019-03" db="EMBL/GenBank/DDBJ databases">
        <title>Single cell metagenomics reveals metabolic interactions within the superorganism composed of flagellate Streblomastix strix and complex community of Bacteroidetes bacteria on its surface.</title>
        <authorList>
            <person name="Treitli S.C."/>
            <person name="Kolisko M."/>
            <person name="Husnik F."/>
            <person name="Keeling P."/>
            <person name="Hampl V."/>
        </authorList>
    </citation>
    <scope>NUCLEOTIDE SEQUENCE</scope>
    <source>
        <strain evidence="3">STM</strain>
    </source>
</reference>
<sequence length="236" mass="26343">MKPTICPSSLETAHSVISHIIEEMKSQPNKAINIAFSGGETPGLMFDLWANEYAGITPWKQLNIWWAEERCVLPEHSDSNYRLMRTLLLDNVPIPRNQVFRIRGESDPQKEAARYSELAKKNLPIQSGYPTFDIVLLGTNSEGDTSSIFSGQEQLLSSRQVYEVCYDPHDGQSRISLTGTPIIKSTQVLFLITGKNKAKIVHEICTTGDTSSAAYIFHHANRVEMFLDTGAASLLK</sequence>
<dbReference type="AlphaFoldDB" id="A0A5J4QK78"/>
<dbReference type="InterPro" id="IPR037171">
    <property type="entry name" value="NagB/RpiA_transferase-like"/>
</dbReference>
<dbReference type="InterPro" id="IPR006148">
    <property type="entry name" value="Glc/Gal-6P_isomerase"/>
</dbReference>
<evidence type="ECO:0000313" key="3">
    <source>
        <dbReference type="EMBL" id="KAA6321835.1"/>
    </source>
</evidence>
<comment type="caution">
    <text evidence="3">The sequence shown here is derived from an EMBL/GenBank/DDBJ whole genome shotgun (WGS) entry which is preliminary data.</text>
</comment>
<feature type="domain" description="Glucosamine/galactosamine-6-phosphate isomerase" evidence="2">
    <location>
        <begin position="11"/>
        <end position="209"/>
    </location>
</feature>
<dbReference type="GO" id="GO:0006098">
    <property type="term" value="P:pentose-phosphate shunt"/>
    <property type="evidence" value="ECO:0007669"/>
    <property type="project" value="InterPro"/>
</dbReference>
<protein>
    <submittedName>
        <fullName evidence="3">6-phosphogluconolactonase</fullName>
        <ecNumber evidence="3">3.1.1.31</ecNumber>
    </submittedName>
</protein>
<dbReference type="SUPFAM" id="SSF100950">
    <property type="entry name" value="NagB/RpiA/CoA transferase-like"/>
    <property type="match status" value="1"/>
</dbReference>
<accession>A0A5J4QK78</accession>
<dbReference type="EC" id="3.1.1.31" evidence="3"/>
<dbReference type="CDD" id="cd01400">
    <property type="entry name" value="6PGL"/>
    <property type="match status" value="1"/>
</dbReference>
<keyword evidence="3" id="KW-0378">Hydrolase</keyword>